<name>A0A8K0E174_9ROSA</name>
<dbReference type="AlphaFoldDB" id="A0A8K0E174"/>
<sequence length="148" mass="16493">MGGGAWPLLVGGAICPVNSANLTTSPLLSYAEVTLRRQLLEGLWPLRPRKFEAQCIIAIVGLQRGIPSKRSHHSLTTPPPFVHTAAALPIEWSVKCSIGRRAVRRRDATRSPSTLSFRGRRSRIRFREVNPRRIIVETPHAVTHPRNP</sequence>
<dbReference type="OrthoDB" id="1932795at2759"/>
<protein>
    <submittedName>
        <fullName evidence="1">Uncharacterized protein</fullName>
    </submittedName>
</protein>
<gene>
    <name evidence="1" type="ORF">FNV43_RR20894</name>
</gene>
<evidence type="ECO:0000313" key="1">
    <source>
        <dbReference type="EMBL" id="KAF3438138.1"/>
    </source>
</evidence>
<accession>A0A8K0E174</accession>
<reference evidence="1" key="1">
    <citation type="submission" date="2020-03" db="EMBL/GenBank/DDBJ databases">
        <title>A high-quality chromosome-level genome assembly of a woody plant with both climbing and erect habits, Rhamnella rubrinervis.</title>
        <authorList>
            <person name="Lu Z."/>
            <person name="Yang Y."/>
            <person name="Zhu X."/>
            <person name="Sun Y."/>
        </authorList>
    </citation>
    <scope>NUCLEOTIDE SEQUENCE</scope>
    <source>
        <strain evidence="1">BYM</strain>
        <tissue evidence="1">Leaf</tissue>
    </source>
</reference>
<proteinExistence type="predicted"/>
<keyword evidence="2" id="KW-1185">Reference proteome</keyword>
<dbReference type="Proteomes" id="UP000796880">
    <property type="component" value="Unassembled WGS sequence"/>
</dbReference>
<comment type="caution">
    <text evidence="1">The sequence shown here is derived from an EMBL/GenBank/DDBJ whole genome shotgun (WGS) entry which is preliminary data.</text>
</comment>
<organism evidence="1 2">
    <name type="scientific">Rhamnella rubrinervis</name>
    <dbReference type="NCBI Taxonomy" id="2594499"/>
    <lineage>
        <taxon>Eukaryota</taxon>
        <taxon>Viridiplantae</taxon>
        <taxon>Streptophyta</taxon>
        <taxon>Embryophyta</taxon>
        <taxon>Tracheophyta</taxon>
        <taxon>Spermatophyta</taxon>
        <taxon>Magnoliopsida</taxon>
        <taxon>eudicotyledons</taxon>
        <taxon>Gunneridae</taxon>
        <taxon>Pentapetalae</taxon>
        <taxon>rosids</taxon>
        <taxon>fabids</taxon>
        <taxon>Rosales</taxon>
        <taxon>Rhamnaceae</taxon>
        <taxon>rhamnoid group</taxon>
        <taxon>Rhamneae</taxon>
        <taxon>Rhamnella</taxon>
    </lineage>
</organism>
<dbReference type="EMBL" id="VOIH02000009">
    <property type="protein sequence ID" value="KAF3438138.1"/>
    <property type="molecule type" value="Genomic_DNA"/>
</dbReference>
<evidence type="ECO:0000313" key="2">
    <source>
        <dbReference type="Proteomes" id="UP000796880"/>
    </source>
</evidence>